<name>Q0AVK2_SYNWW</name>
<dbReference type="Gene3D" id="1.10.1760.20">
    <property type="match status" value="1"/>
</dbReference>
<evidence type="ECO:0000256" key="1">
    <source>
        <dbReference type="SAM" id="Phobius"/>
    </source>
</evidence>
<dbReference type="HOGENOM" id="CLU_108933_1_1_9"/>
<feature type="transmembrane region" description="Helical" evidence="1">
    <location>
        <begin position="40"/>
        <end position="62"/>
    </location>
</feature>
<feature type="transmembrane region" description="Helical" evidence="1">
    <location>
        <begin position="74"/>
        <end position="100"/>
    </location>
</feature>
<keyword evidence="3" id="KW-1185">Reference proteome</keyword>
<sequence>MSLRKQTIIAVLLSLAIILHLFEALIPIPFPIPGVKLGLANIVTLLALVLFDFKTAFLIAFLRTMLGSLLSGTIFNIAFFLSFAGAITSTCFMAILLFLLPPIFHHYDRGFSLVGISIGGAAAHNLGQLAMAALLIKHSGIFYYLPIMLLSSIPTGFLTGLILRELIKYMKLSGQLEIQQWNQL</sequence>
<dbReference type="Proteomes" id="UP000001968">
    <property type="component" value="Chromosome"/>
</dbReference>
<proteinExistence type="predicted"/>
<keyword evidence="1" id="KW-1133">Transmembrane helix</keyword>
<keyword evidence="1" id="KW-0812">Transmembrane</keyword>
<dbReference type="eggNOG" id="COG4769">
    <property type="taxonomic scope" value="Bacteria"/>
</dbReference>
<dbReference type="InterPro" id="IPR010898">
    <property type="entry name" value="Hpre_diP_synth_I"/>
</dbReference>
<dbReference type="PIRSF" id="PIRSF027391">
    <property type="entry name" value="Hpre_diP_synt_I"/>
    <property type="match status" value="1"/>
</dbReference>
<dbReference type="Pfam" id="PF07456">
    <property type="entry name" value="Hpre_diP_synt_I"/>
    <property type="match status" value="1"/>
</dbReference>
<evidence type="ECO:0000313" key="2">
    <source>
        <dbReference type="EMBL" id="ABI69252.1"/>
    </source>
</evidence>
<dbReference type="AlphaFoldDB" id="Q0AVK2"/>
<gene>
    <name evidence="2" type="ordered locus">Swol_1955</name>
</gene>
<dbReference type="EMBL" id="CP000448">
    <property type="protein sequence ID" value="ABI69252.1"/>
    <property type="molecule type" value="Genomic_DNA"/>
</dbReference>
<organism evidence="2 3">
    <name type="scientific">Syntrophomonas wolfei subsp. wolfei (strain DSM 2245B / Goettingen)</name>
    <dbReference type="NCBI Taxonomy" id="335541"/>
    <lineage>
        <taxon>Bacteria</taxon>
        <taxon>Bacillati</taxon>
        <taxon>Bacillota</taxon>
        <taxon>Clostridia</taxon>
        <taxon>Eubacteriales</taxon>
        <taxon>Syntrophomonadaceae</taxon>
        <taxon>Syntrophomonas</taxon>
    </lineage>
</organism>
<reference evidence="3" key="1">
    <citation type="journal article" date="2010" name="Environ. Microbiol.">
        <title>The genome of Syntrophomonas wolfei: new insights into syntrophic metabolism and biohydrogen production.</title>
        <authorList>
            <person name="Sieber J.R."/>
            <person name="Sims D.R."/>
            <person name="Han C."/>
            <person name="Kim E."/>
            <person name="Lykidis A."/>
            <person name="Lapidus A.L."/>
            <person name="McDonnald E."/>
            <person name="Rohlin L."/>
            <person name="Culley D.E."/>
            <person name="Gunsalus R."/>
            <person name="McInerney M.J."/>
        </authorList>
    </citation>
    <scope>NUCLEOTIDE SEQUENCE [LARGE SCALE GENOMIC DNA]</scope>
    <source>
        <strain evidence="3">DSM 2245B / Goettingen</strain>
    </source>
</reference>
<dbReference type="InterPro" id="IPR014535">
    <property type="entry name" value="Hpre_diP_synt_I"/>
</dbReference>
<feature type="transmembrane region" description="Helical" evidence="1">
    <location>
        <begin position="141"/>
        <end position="163"/>
    </location>
</feature>
<protein>
    <submittedName>
        <fullName evidence="2">Heptaprenyl diphosphate synthase component I</fullName>
    </submittedName>
</protein>
<dbReference type="STRING" id="335541.Swol_1955"/>
<dbReference type="KEGG" id="swo:Swol_1955"/>
<accession>Q0AVK2</accession>
<keyword evidence="1" id="KW-0472">Membrane</keyword>
<evidence type="ECO:0000313" key="3">
    <source>
        <dbReference type="Proteomes" id="UP000001968"/>
    </source>
</evidence>